<organism evidence="4 5">
    <name type="scientific">Brucella intermedia LMG 3301</name>
    <dbReference type="NCBI Taxonomy" id="641118"/>
    <lineage>
        <taxon>Bacteria</taxon>
        <taxon>Pseudomonadati</taxon>
        <taxon>Pseudomonadota</taxon>
        <taxon>Alphaproteobacteria</taxon>
        <taxon>Hyphomicrobiales</taxon>
        <taxon>Brucellaceae</taxon>
        <taxon>Brucella/Ochrobactrum group</taxon>
        <taxon>Brucella</taxon>
    </lineage>
</organism>
<evidence type="ECO:0000259" key="3">
    <source>
        <dbReference type="Pfam" id="PF10531"/>
    </source>
</evidence>
<keyword evidence="1" id="KW-0732">Signal</keyword>
<dbReference type="GO" id="GO:0015159">
    <property type="term" value="F:polysaccharide transmembrane transporter activity"/>
    <property type="evidence" value="ECO:0007669"/>
    <property type="project" value="InterPro"/>
</dbReference>
<evidence type="ECO:0000313" key="4">
    <source>
        <dbReference type="EMBL" id="EEQ95451.1"/>
    </source>
</evidence>
<evidence type="ECO:0000256" key="1">
    <source>
        <dbReference type="ARBA" id="ARBA00022729"/>
    </source>
</evidence>
<dbReference type="Pfam" id="PF02563">
    <property type="entry name" value="Poly_export"/>
    <property type="match status" value="1"/>
</dbReference>
<comment type="caution">
    <text evidence="4">The sequence shown here is derived from an EMBL/GenBank/DDBJ whole genome shotgun (WGS) entry which is preliminary data.</text>
</comment>
<dbReference type="PANTHER" id="PTHR33619">
    <property type="entry name" value="POLYSACCHARIDE EXPORT PROTEIN GFCE-RELATED"/>
    <property type="match status" value="1"/>
</dbReference>
<dbReference type="HOGENOM" id="CLU_038343_5_1_5"/>
<sequence length="244" mass="26536">MHRTLSSLPAINPNQSITLATDIRNRAVGTASIACVEKYCFSEEPRRKMTAKTIQNKRKGHTLLVALGLAAMTLSACSSYRPAPPAFHEALNQPYMLDAGDRVRITVFEQPSLTNTYSVDQAGYIAFPLVGSIPARGKTSKQLEGVIASKLRGGYLRDPDVSAEIDRYRPIFVMGEVGAAGQYSYVPGMTAQKAIAAAGGFSPRANQENVDITRQFNGKVLTGRVLISDPILPGDTIYVRERLF</sequence>
<name>C4WFS3_9HYPH</name>
<dbReference type="InterPro" id="IPR003715">
    <property type="entry name" value="Poly_export_N"/>
</dbReference>
<dbReference type="EMBL" id="ACQA01000001">
    <property type="protein sequence ID" value="EEQ95451.1"/>
    <property type="molecule type" value="Genomic_DNA"/>
</dbReference>
<reference evidence="4 5" key="1">
    <citation type="submission" date="2009-05" db="EMBL/GenBank/DDBJ databases">
        <authorList>
            <person name="Setubal J.C."/>
            <person name="Boyle S."/>
            <person name="Crasta O.R."/>
            <person name="Gillespie J.J."/>
            <person name="Kenyon R.W."/>
            <person name="Lu J."/>
            <person name="Mane S."/>
            <person name="Nagrani S."/>
            <person name="Shallom J.M."/>
            <person name="Shallom S."/>
            <person name="Shukla M."/>
            <person name="Snyder E.E."/>
            <person name="Sobral B.W."/>
            <person name="Wattam A.R."/>
            <person name="Will R."/>
            <person name="Williams K."/>
            <person name="Yoo H."/>
            <person name="Munk C."/>
            <person name="Tapia R."/>
            <person name="Green L."/>
            <person name="Rogers Y."/>
            <person name="Detter J.C."/>
            <person name="Bruce D."/>
            <person name="Brettin T.S."/>
            <person name="Tsolis R."/>
        </authorList>
    </citation>
    <scope>NUCLEOTIDE SEQUENCE [LARGE SCALE GENOMIC DNA]</scope>
    <source>
        <strain evidence="4 5">LMG 3301</strain>
    </source>
</reference>
<feature type="domain" description="Soluble ligand binding" evidence="3">
    <location>
        <begin position="171"/>
        <end position="220"/>
    </location>
</feature>
<dbReference type="Pfam" id="PF10531">
    <property type="entry name" value="SLBB"/>
    <property type="match status" value="1"/>
</dbReference>
<dbReference type="Gene3D" id="3.30.1950.10">
    <property type="entry name" value="wza like domain"/>
    <property type="match status" value="1"/>
</dbReference>
<proteinExistence type="predicted"/>
<dbReference type="InterPro" id="IPR019554">
    <property type="entry name" value="Soluble_ligand-bd"/>
</dbReference>
<dbReference type="Proteomes" id="UP000004386">
    <property type="component" value="Unassembled WGS sequence"/>
</dbReference>
<accession>C4WFS3</accession>
<dbReference type="PANTHER" id="PTHR33619:SF3">
    <property type="entry name" value="POLYSACCHARIDE EXPORT PROTEIN GFCE-RELATED"/>
    <property type="match status" value="1"/>
</dbReference>
<feature type="domain" description="Polysaccharide export protein N-terminal" evidence="2">
    <location>
        <begin position="92"/>
        <end position="165"/>
    </location>
</feature>
<evidence type="ECO:0000259" key="2">
    <source>
        <dbReference type="Pfam" id="PF02563"/>
    </source>
</evidence>
<dbReference type="InterPro" id="IPR049712">
    <property type="entry name" value="Poly_export"/>
</dbReference>
<protein>
    <submittedName>
        <fullName evidence="4">Polysaccharide export protein</fullName>
    </submittedName>
</protein>
<gene>
    <name evidence="4" type="ORF">OINT_1000823</name>
</gene>
<evidence type="ECO:0000313" key="5">
    <source>
        <dbReference type="Proteomes" id="UP000004386"/>
    </source>
</evidence>
<dbReference type="AlphaFoldDB" id="C4WFS3"/>